<comment type="similarity">
    <text evidence="1">Belongs to the transferase hexapeptide repeat family.</text>
</comment>
<evidence type="ECO:0000313" key="4">
    <source>
        <dbReference type="EMBL" id="TET85181.1"/>
    </source>
</evidence>
<reference evidence="4 5" key="1">
    <citation type="submission" date="2019-03" db="EMBL/GenBank/DDBJ databases">
        <title>Metabolic potential of uncultured bacteria and archaea associated with petroleum seepage in deep-sea sediments.</title>
        <authorList>
            <person name="Dong X."/>
            <person name="Hubert C."/>
        </authorList>
    </citation>
    <scope>NUCLEOTIDE SEQUENCE [LARGE SCALE GENOMIC DNA]</scope>
    <source>
        <strain evidence="4">E29_bin25</strain>
    </source>
</reference>
<accession>A0A523Y0T6</accession>
<dbReference type="EMBL" id="SOII01000150">
    <property type="protein sequence ID" value="TET85181.1"/>
    <property type="molecule type" value="Genomic_DNA"/>
</dbReference>
<dbReference type="Gene3D" id="3.90.550.10">
    <property type="entry name" value="Spore Coat Polysaccharide Biosynthesis Protein SpsA, Chain A"/>
    <property type="match status" value="1"/>
</dbReference>
<evidence type="ECO:0000259" key="2">
    <source>
        <dbReference type="Pfam" id="PF00483"/>
    </source>
</evidence>
<dbReference type="InterPro" id="IPR029044">
    <property type="entry name" value="Nucleotide-diphossugar_trans"/>
</dbReference>
<dbReference type="Pfam" id="PF25087">
    <property type="entry name" value="GMPPB_C"/>
    <property type="match status" value="1"/>
</dbReference>
<dbReference type="CDD" id="cd04181">
    <property type="entry name" value="NTP_transferase"/>
    <property type="match status" value="1"/>
</dbReference>
<dbReference type="PANTHER" id="PTHR22572">
    <property type="entry name" value="SUGAR-1-PHOSPHATE GUANYL TRANSFERASE"/>
    <property type="match status" value="1"/>
</dbReference>
<dbReference type="Proteomes" id="UP000315669">
    <property type="component" value="Unassembled WGS sequence"/>
</dbReference>
<feature type="domain" description="Nucleotidyl transferase" evidence="2">
    <location>
        <begin position="3"/>
        <end position="233"/>
    </location>
</feature>
<comment type="caution">
    <text evidence="4">The sequence shown here is derived from an EMBL/GenBank/DDBJ whole genome shotgun (WGS) entry which is preliminary data.</text>
</comment>
<evidence type="ECO:0000256" key="1">
    <source>
        <dbReference type="ARBA" id="ARBA00007274"/>
    </source>
</evidence>
<feature type="domain" description="Mannose-1-phosphate guanyltransferase C-terminal" evidence="3">
    <location>
        <begin position="275"/>
        <end position="338"/>
    </location>
</feature>
<dbReference type="Gene3D" id="2.160.10.10">
    <property type="entry name" value="Hexapeptide repeat proteins"/>
    <property type="match status" value="1"/>
</dbReference>
<sequence>MRAMLLAAGLGTRLRPLTDRVSKSMIPVINKPSLFYSLNLLRKSKINEAVINLYHQGSQIKDYVKGGEKFNMQVLYSEEDSLMGTAGGLKKMESYFKDTFLVLSADGITDFNIHQAVQFHKQKVALATVVLKKTKEKFRYGVALRNKEEKITQFVEKPSWGDALSDEINAGIYIFEPDIFSYIPAGEPYDLGHQVLPSLVKRGEAVYGYLMDDYWIDMGNLADYMKAQRDILKGKTGIEISGREIEKGIWMGENTQISKSASLKPPVVIGNNCCIKEKVKIGKYTTLGDRVTIKKEARLEKCILWDDVLIEEKAYLDNCILTHFARIPPKLSITGGVVTHRIPS</sequence>
<dbReference type="InterPro" id="IPR050486">
    <property type="entry name" value="Mannose-1P_guanyltransferase"/>
</dbReference>
<dbReference type="InterPro" id="IPR056729">
    <property type="entry name" value="GMPPB_C"/>
</dbReference>
<organism evidence="4 5">
    <name type="scientific">Aerophobetes bacterium</name>
    <dbReference type="NCBI Taxonomy" id="2030807"/>
    <lineage>
        <taxon>Bacteria</taxon>
        <taxon>Candidatus Aerophobota</taxon>
    </lineage>
</organism>
<dbReference type="InterPro" id="IPR011004">
    <property type="entry name" value="Trimer_LpxA-like_sf"/>
</dbReference>
<evidence type="ECO:0000313" key="5">
    <source>
        <dbReference type="Proteomes" id="UP000315669"/>
    </source>
</evidence>
<evidence type="ECO:0000259" key="3">
    <source>
        <dbReference type="Pfam" id="PF25087"/>
    </source>
</evidence>
<gene>
    <name evidence="4" type="ORF">E3J32_02060</name>
</gene>
<dbReference type="Pfam" id="PF00483">
    <property type="entry name" value="NTP_transferase"/>
    <property type="match status" value="1"/>
</dbReference>
<protein>
    <submittedName>
        <fullName evidence="4">NDP-sugar synthase</fullName>
    </submittedName>
</protein>
<dbReference type="AlphaFoldDB" id="A0A523Y0T6"/>
<dbReference type="InterPro" id="IPR005835">
    <property type="entry name" value="NTP_transferase_dom"/>
</dbReference>
<proteinExistence type="inferred from homology"/>
<dbReference type="SUPFAM" id="SSF51161">
    <property type="entry name" value="Trimeric LpxA-like enzymes"/>
    <property type="match status" value="1"/>
</dbReference>
<name>A0A523Y0T6_UNCAE</name>
<dbReference type="SUPFAM" id="SSF53448">
    <property type="entry name" value="Nucleotide-diphospho-sugar transferases"/>
    <property type="match status" value="1"/>
</dbReference>